<sequence length="90" mass="10025">MGNSIIPSIWFDQNAKEAFDLYCQTVSNSRVTGNSPIVVETSGAGEALMKMKKNHYKRFNRINLSANGQALMLIMCIKKGDNDHPLFCIS</sequence>
<feature type="domain" description="PhnB-like" evidence="1">
    <location>
        <begin position="4"/>
        <end position="50"/>
    </location>
</feature>
<gene>
    <name evidence="2" type="ORF">D7322_22725</name>
</gene>
<evidence type="ECO:0000313" key="2">
    <source>
        <dbReference type="EMBL" id="RKO69268.1"/>
    </source>
</evidence>
<dbReference type="InterPro" id="IPR028973">
    <property type="entry name" value="PhnB-like"/>
</dbReference>
<dbReference type="InterPro" id="IPR029068">
    <property type="entry name" value="Glyas_Bleomycin-R_OHBP_Dase"/>
</dbReference>
<dbReference type="Gene3D" id="3.10.180.10">
    <property type="entry name" value="2,3-Dihydroxybiphenyl 1,2-Dioxygenase, domain 1"/>
    <property type="match status" value="1"/>
</dbReference>
<protein>
    <recommendedName>
        <fullName evidence="1">PhnB-like domain-containing protein</fullName>
    </recommendedName>
</protein>
<evidence type="ECO:0000259" key="1">
    <source>
        <dbReference type="Pfam" id="PF06983"/>
    </source>
</evidence>
<name>A0A420VSA9_9SPHI</name>
<reference evidence="2 3" key="1">
    <citation type="submission" date="2018-10" db="EMBL/GenBank/DDBJ databases">
        <title>Sphingobacterium sp. M05W1-28.</title>
        <authorList>
            <person name="Cai H."/>
        </authorList>
    </citation>
    <scope>NUCLEOTIDE SEQUENCE [LARGE SCALE GENOMIC DNA]</scope>
    <source>
        <strain evidence="2 3">M05W1-28</strain>
    </source>
</reference>
<dbReference type="Pfam" id="PF06983">
    <property type="entry name" value="3-dmu-9_3-mt"/>
    <property type="match status" value="1"/>
</dbReference>
<dbReference type="RefSeq" id="WP_121126497.1">
    <property type="nucleotide sequence ID" value="NZ_RBWS01000021.1"/>
</dbReference>
<keyword evidence="3" id="KW-1185">Reference proteome</keyword>
<proteinExistence type="predicted"/>
<organism evidence="2 3">
    <name type="scientific">Sphingobacterium puteale</name>
    <dbReference type="NCBI Taxonomy" id="2420510"/>
    <lineage>
        <taxon>Bacteria</taxon>
        <taxon>Pseudomonadati</taxon>
        <taxon>Bacteroidota</taxon>
        <taxon>Sphingobacteriia</taxon>
        <taxon>Sphingobacteriales</taxon>
        <taxon>Sphingobacteriaceae</taxon>
        <taxon>Sphingobacterium</taxon>
    </lineage>
</organism>
<dbReference type="AlphaFoldDB" id="A0A420VSA9"/>
<dbReference type="Proteomes" id="UP000282423">
    <property type="component" value="Unassembled WGS sequence"/>
</dbReference>
<accession>A0A420VSA9</accession>
<evidence type="ECO:0000313" key="3">
    <source>
        <dbReference type="Proteomes" id="UP000282423"/>
    </source>
</evidence>
<comment type="caution">
    <text evidence="2">The sequence shown here is derived from an EMBL/GenBank/DDBJ whole genome shotgun (WGS) entry which is preliminary data.</text>
</comment>
<dbReference type="EMBL" id="RBWS01000021">
    <property type="protein sequence ID" value="RKO69268.1"/>
    <property type="molecule type" value="Genomic_DNA"/>
</dbReference>